<dbReference type="InterPro" id="IPR019923">
    <property type="entry name" value="Lucif-like_OxRdtase_MSMEG_2516"/>
</dbReference>
<keyword evidence="2" id="KW-0288">FMN</keyword>
<dbReference type="InterPro" id="IPR050172">
    <property type="entry name" value="SsuD_RutA_monooxygenase"/>
</dbReference>
<dbReference type="EMBL" id="JBCGDC010000015">
    <property type="protein sequence ID" value="MFB6392981.1"/>
    <property type="molecule type" value="Genomic_DNA"/>
</dbReference>
<keyword evidence="7" id="KW-1185">Reference proteome</keyword>
<reference evidence="6 7" key="1">
    <citation type="submission" date="2024-04" db="EMBL/GenBank/DDBJ databases">
        <title>Polymorphospora sp. isolated from Baiyangdian Lake in Xiong'an New Area.</title>
        <authorList>
            <person name="Zhang X."/>
            <person name="Liu J."/>
        </authorList>
    </citation>
    <scope>NUCLEOTIDE SEQUENCE [LARGE SCALE GENOMIC DNA]</scope>
    <source>
        <strain evidence="6 7">2-325</strain>
    </source>
</reference>
<feature type="domain" description="Luciferase-like" evidence="5">
    <location>
        <begin position="17"/>
        <end position="191"/>
    </location>
</feature>
<evidence type="ECO:0000256" key="2">
    <source>
        <dbReference type="ARBA" id="ARBA00022643"/>
    </source>
</evidence>
<protein>
    <submittedName>
        <fullName evidence="6">TIGR03621 family F420-dependent LLM class oxidoreductase</fullName>
    </submittedName>
</protein>
<evidence type="ECO:0000313" key="7">
    <source>
        <dbReference type="Proteomes" id="UP001582793"/>
    </source>
</evidence>
<name>A0ABV5CMF2_9ACTN</name>
<dbReference type="NCBIfam" id="TIGR03621">
    <property type="entry name" value="F420_MSMEG_2516"/>
    <property type="match status" value="1"/>
</dbReference>
<dbReference type="SUPFAM" id="SSF51679">
    <property type="entry name" value="Bacterial luciferase-like"/>
    <property type="match status" value="1"/>
</dbReference>
<evidence type="ECO:0000313" key="6">
    <source>
        <dbReference type="EMBL" id="MFB6392981.1"/>
    </source>
</evidence>
<dbReference type="RefSeq" id="WP_375733628.1">
    <property type="nucleotide sequence ID" value="NZ_JBCGDC010000015.1"/>
</dbReference>
<accession>A0ABV5CMF2</accession>
<keyword evidence="1" id="KW-0285">Flavoprotein</keyword>
<evidence type="ECO:0000256" key="4">
    <source>
        <dbReference type="ARBA" id="ARBA00023033"/>
    </source>
</evidence>
<organism evidence="6 7">
    <name type="scientific">Polymorphospora lycopeni</name>
    <dbReference type="NCBI Taxonomy" id="3140240"/>
    <lineage>
        <taxon>Bacteria</taxon>
        <taxon>Bacillati</taxon>
        <taxon>Actinomycetota</taxon>
        <taxon>Actinomycetes</taxon>
        <taxon>Micromonosporales</taxon>
        <taxon>Micromonosporaceae</taxon>
        <taxon>Polymorphospora</taxon>
    </lineage>
</organism>
<dbReference type="Gene3D" id="3.20.20.30">
    <property type="entry name" value="Luciferase-like domain"/>
    <property type="match status" value="1"/>
</dbReference>
<evidence type="ECO:0000259" key="5">
    <source>
        <dbReference type="Pfam" id="PF00296"/>
    </source>
</evidence>
<evidence type="ECO:0000256" key="1">
    <source>
        <dbReference type="ARBA" id="ARBA00022630"/>
    </source>
</evidence>
<dbReference type="InterPro" id="IPR036661">
    <property type="entry name" value="Luciferase-like_sf"/>
</dbReference>
<dbReference type="Pfam" id="PF00296">
    <property type="entry name" value="Bac_luciferase"/>
    <property type="match status" value="1"/>
</dbReference>
<dbReference type="PANTHER" id="PTHR42847:SF4">
    <property type="entry name" value="ALKANESULFONATE MONOOXYGENASE-RELATED"/>
    <property type="match status" value="1"/>
</dbReference>
<comment type="caution">
    <text evidence="6">The sequence shown here is derived from an EMBL/GenBank/DDBJ whole genome shotgun (WGS) entry which is preliminary data.</text>
</comment>
<dbReference type="PANTHER" id="PTHR42847">
    <property type="entry name" value="ALKANESULFONATE MONOOXYGENASE"/>
    <property type="match status" value="1"/>
</dbReference>
<gene>
    <name evidence="6" type="ORF">AAFH96_07640</name>
</gene>
<sequence length="309" mass="32478">MRPLRFGLVWDGTGSPVDVARRAEQAGYASLLFPDHTGMVAPIPAMAAAAAVTRRIRLGTQVVNVAFRPLGALAQELAAVDIVSGGRLDVGLGAGYAESEVRSLGLPFPSAGERIREVARALDLLPRLFAGETVDEEGVTPGRLASFRLEPVPPQGAAVPLMVGGNGDRLLAVGAARAGIVQFSGFSPTPDGPDFGNFSDSGLAERIGHVRRAAGDRFDDIELSVLVQWAGVVPDPRARIAAMELPGTGVDQVLTSPFALLGTSVDEVCARLVDLRDRHGVSYVTVFDRQSYGFDEVVTRLAGGAGEQR</sequence>
<evidence type="ECO:0000256" key="3">
    <source>
        <dbReference type="ARBA" id="ARBA00023002"/>
    </source>
</evidence>
<dbReference type="Proteomes" id="UP001582793">
    <property type="component" value="Unassembled WGS sequence"/>
</dbReference>
<keyword evidence="4" id="KW-0503">Monooxygenase</keyword>
<dbReference type="InterPro" id="IPR011251">
    <property type="entry name" value="Luciferase-like_dom"/>
</dbReference>
<proteinExistence type="predicted"/>
<keyword evidence="3" id="KW-0560">Oxidoreductase</keyword>